<reference evidence="1" key="2">
    <citation type="submission" date="2020-11" db="EMBL/GenBank/DDBJ databases">
        <authorList>
            <person name="McCartney M.A."/>
            <person name="Auch B."/>
            <person name="Kono T."/>
            <person name="Mallez S."/>
            <person name="Becker A."/>
            <person name="Gohl D.M."/>
            <person name="Silverstein K.A.T."/>
            <person name="Koren S."/>
            <person name="Bechman K.B."/>
            <person name="Herman A."/>
            <person name="Abrahante J.E."/>
            <person name="Garbe J."/>
        </authorList>
    </citation>
    <scope>NUCLEOTIDE SEQUENCE</scope>
    <source>
        <strain evidence="1">Duluth1</strain>
        <tissue evidence="1">Whole animal</tissue>
    </source>
</reference>
<protein>
    <submittedName>
        <fullName evidence="1">Uncharacterized protein</fullName>
    </submittedName>
</protein>
<dbReference type="AlphaFoldDB" id="A0A9D4LDJ2"/>
<dbReference type="Proteomes" id="UP000828390">
    <property type="component" value="Unassembled WGS sequence"/>
</dbReference>
<comment type="caution">
    <text evidence="1">The sequence shown here is derived from an EMBL/GenBank/DDBJ whole genome shotgun (WGS) entry which is preliminary data.</text>
</comment>
<accession>A0A9D4LDJ2</accession>
<gene>
    <name evidence="1" type="ORF">DPMN_099156</name>
</gene>
<keyword evidence="2" id="KW-1185">Reference proteome</keyword>
<proteinExistence type="predicted"/>
<evidence type="ECO:0000313" key="1">
    <source>
        <dbReference type="EMBL" id="KAH3856565.1"/>
    </source>
</evidence>
<organism evidence="1 2">
    <name type="scientific">Dreissena polymorpha</name>
    <name type="common">Zebra mussel</name>
    <name type="synonym">Mytilus polymorpha</name>
    <dbReference type="NCBI Taxonomy" id="45954"/>
    <lineage>
        <taxon>Eukaryota</taxon>
        <taxon>Metazoa</taxon>
        <taxon>Spiralia</taxon>
        <taxon>Lophotrochozoa</taxon>
        <taxon>Mollusca</taxon>
        <taxon>Bivalvia</taxon>
        <taxon>Autobranchia</taxon>
        <taxon>Heteroconchia</taxon>
        <taxon>Euheterodonta</taxon>
        <taxon>Imparidentia</taxon>
        <taxon>Neoheterodontei</taxon>
        <taxon>Myida</taxon>
        <taxon>Dreissenoidea</taxon>
        <taxon>Dreissenidae</taxon>
        <taxon>Dreissena</taxon>
    </lineage>
</organism>
<dbReference type="EMBL" id="JAIWYP010000003">
    <property type="protein sequence ID" value="KAH3856565.1"/>
    <property type="molecule type" value="Genomic_DNA"/>
</dbReference>
<name>A0A9D4LDJ2_DREPO</name>
<reference evidence="1" key="1">
    <citation type="journal article" date="2019" name="bioRxiv">
        <title>The Genome of the Zebra Mussel, Dreissena polymorpha: A Resource for Invasive Species Research.</title>
        <authorList>
            <person name="McCartney M.A."/>
            <person name="Auch B."/>
            <person name="Kono T."/>
            <person name="Mallez S."/>
            <person name="Zhang Y."/>
            <person name="Obille A."/>
            <person name="Becker A."/>
            <person name="Abrahante J.E."/>
            <person name="Garbe J."/>
            <person name="Badalamenti J.P."/>
            <person name="Herman A."/>
            <person name="Mangelson H."/>
            <person name="Liachko I."/>
            <person name="Sullivan S."/>
            <person name="Sone E.D."/>
            <person name="Koren S."/>
            <person name="Silverstein K.A.T."/>
            <person name="Beckman K.B."/>
            <person name="Gohl D.M."/>
        </authorList>
    </citation>
    <scope>NUCLEOTIDE SEQUENCE</scope>
    <source>
        <strain evidence="1">Duluth1</strain>
        <tissue evidence="1">Whole animal</tissue>
    </source>
</reference>
<evidence type="ECO:0000313" key="2">
    <source>
        <dbReference type="Proteomes" id="UP000828390"/>
    </source>
</evidence>
<sequence>MQALYSGDSTTTQFHSTRVQKNFSPDSNSWQQAEWLYLLLKHTMDRKDAPVAE</sequence>